<dbReference type="Gene3D" id="3.40.50.1240">
    <property type="entry name" value="Phosphoglycerate mutase-like"/>
    <property type="match status" value="1"/>
</dbReference>
<dbReference type="SUPFAM" id="SSF53254">
    <property type="entry name" value="Phosphoglycerate mutase-like"/>
    <property type="match status" value="1"/>
</dbReference>
<evidence type="ECO:0000313" key="2">
    <source>
        <dbReference type="Proteomes" id="UP000297225"/>
    </source>
</evidence>
<comment type="caution">
    <text evidence="1">The sequence shown here is derived from an EMBL/GenBank/DDBJ whole genome shotgun (WGS) entry which is preliminary data.</text>
</comment>
<dbReference type="Pfam" id="PF00300">
    <property type="entry name" value="His_Phos_1"/>
    <property type="match status" value="1"/>
</dbReference>
<dbReference type="RefSeq" id="WP_134849198.1">
    <property type="nucleotide sequence ID" value="NZ_CP197400.1"/>
</dbReference>
<evidence type="ECO:0000313" key="1">
    <source>
        <dbReference type="EMBL" id="TFH95097.1"/>
    </source>
</evidence>
<dbReference type="EMBL" id="SPNC01000066">
    <property type="protein sequence ID" value="TFH95097.1"/>
    <property type="molecule type" value="Genomic_DNA"/>
</dbReference>
<dbReference type="InterPro" id="IPR050275">
    <property type="entry name" value="PGM_Phosphatase"/>
</dbReference>
<dbReference type="PANTHER" id="PTHR48100">
    <property type="entry name" value="BROAD-SPECIFICITY PHOSPHATASE YOR283W-RELATED"/>
    <property type="match status" value="1"/>
</dbReference>
<dbReference type="GO" id="GO:0005829">
    <property type="term" value="C:cytosol"/>
    <property type="evidence" value="ECO:0007669"/>
    <property type="project" value="TreeGrafter"/>
</dbReference>
<dbReference type="PANTHER" id="PTHR48100:SF44">
    <property type="entry name" value="PHOSPHATASE C1620.13-RELATED"/>
    <property type="match status" value="1"/>
</dbReference>
<dbReference type="OrthoDB" id="9782128at2"/>
<dbReference type="AlphaFoldDB" id="A0A4Y8WQX1"/>
<dbReference type="InterPro" id="IPR029033">
    <property type="entry name" value="His_PPase_superfam"/>
</dbReference>
<dbReference type="GO" id="GO:0016791">
    <property type="term" value="F:phosphatase activity"/>
    <property type="evidence" value="ECO:0007669"/>
    <property type="project" value="TreeGrafter"/>
</dbReference>
<proteinExistence type="predicted"/>
<sequence>MLRIDWIRHTSLNITGATCYGQTDLKVADTFADEAAVVRHRLEGRKYDAVFTSPLSRAQDLCIFCGYDEIATRDPRLMERNFGEWELKPWTEVFALMKEQPEKYADAKGEAIPPSGETVDQLIERVRAFVQEVRRERYRRVAVFCHGGVINSARLCQGLIGLEELFVGVPEYGSVTTLEYAYLD</sequence>
<dbReference type="STRING" id="1122973.GCA_000379925_00425"/>
<protein>
    <submittedName>
        <fullName evidence="1">Histidine phosphatase family protein</fullName>
    </submittedName>
</protein>
<keyword evidence="2" id="KW-1185">Reference proteome</keyword>
<organism evidence="1 2">
    <name type="scientific">Porphyromonas levii</name>
    <dbReference type="NCBI Taxonomy" id="28114"/>
    <lineage>
        <taxon>Bacteria</taxon>
        <taxon>Pseudomonadati</taxon>
        <taxon>Bacteroidota</taxon>
        <taxon>Bacteroidia</taxon>
        <taxon>Bacteroidales</taxon>
        <taxon>Porphyromonadaceae</taxon>
        <taxon>Porphyromonas</taxon>
    </lineage>
</organism>
<dbReference type="Proteomes" id="UP000297225">
    <property type="component" value="Unassembled WGS sequence"/>
</dbReference>
<gene>
    <name evidence="1" type="ORF">E4P47_05295</name>
</gene>
<reference evidence="1 2" key="1">
    <citation type="submission" date="2019-03" db="EMBL/GenBank/DDBJ databases">
        <title>Porphyromonas levii Isolated from the Uterus of Dairy Cows.</title>
        <authorList>
            <person name="Francis A.M."/>
        </authorList>
    </citation>
    <scope>NUCLEOTIDE SEQUENCE [LARGE SCALE GENOMIC DNA]</scope>
    <source>
        <strain evidence="1 2">AF5678</strain>
    </source>
</reference>
<name>A0A4Y8WQX1_9PORP</name>
<dbReference type="SMART" id="SM00855">
    <property type="entry name" value="PGAM"/>
    <property type="match status" value="1"/>
</dbReference>
<dbReference type="InterPro" id="IPR013078">
    <property type="entry name" value="His_Pase_superF_clade-1"/>
</dbReference>
<accession>A0A4Y8WQX1</accession>